<dbReference type="InterPro" id="IPR036388">
    <property type="entry name" value="WH-like_DNA-bd_sf"/>
</dbReference>
<keyword evidence="4" id="KW-0678">Repressor</keyword>
<evidence type="ECO:0000256" key="1">
    <source>
        <dbReference type="ARBA" id="ARBA00004123"/>
    </source>
</evidence>
<dbReference type="GO" id="GO:0001947">
    <property type="term" value="P:heart looping"/>
    <property type="evidence" value="ECO:0007669"/>
    <property type="project" value="UniProtKB-ARBA"/>
</dbReference>
<evidence type="ECO:0000259" key="19">
    <source>
        <dbReference type="PROSITE" id="PS50039"/>
    </source>
</evidence>
<dbReference type="Pfam" id="PF00498">
    <property type="entry name" value="FHA"/>
    <property type="match status" value="1"/>
</dbReference>
<feature type="DNA-binding region" description="Fork-head" evidence="16">
    <location>
        <begin position="214"/>
        <end position="309"/>
    </location>
</feature>
<feature type="domain" description="FHA" evidence="18">
    <location>
        <begin position="28"/>
        <end position="86"/>
    </location>
</feature>
<keyword evidence="5" id="KW-0479">Metal-binding</keyword>
<keyword evidence="12 16" id="KW-0539">Nucleus</keyword>
<dbReference type="Ensembl" id="ENSCCRT00000166762.1">
    <property type="protein sequence ID" value="ENSCCRP00000158830.1"/>
    <property type="gene ID" value="ENSCCRG00000005620.2"/>
</dbReference>
<dbReference type="GO" id="GO:0005634">
    <property type="term" value="C:nucleus"/>
    <property type="evidence" value="ECO:0007669"/>
    <property type="project" value="UniProtKB-SubCell"/>
</dbReference>
<dbReference type="GO" id="GO:0005737">
    <property type="term" value="C:cytoplasm"/>
    <property type="evidence" value="ECO:0007669"/>
    <property type="project" value="UniProtKB-SubCell"/>
</dbReference>
<dbReference type="CDD" id="cd22723">
    <property type="entry name" value="FHA_FOXK2"/>
    <property type="match status" value="1"/>
</dbReference>
<comment type="subcellular location">
    <subcellularLocation>
        <location evidence="2">Cytoplasm</location>
    </subcellularLocation>
    <subcellularLocation>
        <location evidence="1 16">Nucleus</location>
    </subcellularLocation>
</comment>
<evidence type="ECO:0000256" key="13">
    <source>
        <dbReference type="ARBA" id="ARBA00034770"/>
    </source>
</evidence>
<dbReference type="PROSITE" id="PS50039">
    <property type="entry name" value="FORK_HEAD_3"/>
    <property type="match status" value="1"/>
</dbReference>
<dbReference type="GO" id="GO:0060271">
    <property type="term" value="P:cilium assembly"/>
    <property type="evidence" value="ECO:0007669"/>
    <property type="project" value="UniProtKB-ARBA"/>
</dbReference>
<reference evidence="20" key="1">
    <citation type="submission" date="2025-08" db="UniProtKB">
        <authorList>
            <consortium name="Ensembl"/>
        </authorList>
    </citation>
    <scope>IDENTIFICATION</scope>
</reference>
<dbReference type="InterPro" id="IPR047397">
    <property type="entry name" value="FH_FOXK2"/>
</dbReference>
<feature type="domain" description="Fork-head" evidence="19">
    <location>
        <begin position="214"/>
        <end position="309"/>
    </location>
</feature>
<keyword evidence="7" id="KW-0460">Magnesium</keyword>
<evidence type="ECO:0000256" key="10">
    <source>
        <dbReference type="ARBA" id="ARBA00023159"/>
    </source>
</evidence>
<dbReference type="SUPFAM" id="SSF49879">
    <property type="entry name" value="SMAD/FHA domain"/>
    <property type="match status" value="1"/>
</dbReference>
<dbReference type="SMART" id="SM00339">
    <property type="entry name" value="FH"/>
    <property type="match status" value="1"/>
</dbReference>
<evidence type="ECO:0000256" key="8">
    <source>
        <dbReference type="ARBA" id="ARBA00023015"/>
    </source>
</evidence>
<dbReference type="PROSITE" id="PS00658">
    <property type="entry name" value="FORK_HEAD_2"/>
    <property type="match status" value="1"/>
</dbReference>
<dbReference type="FunFam" id="1.10.10.10:FF:000030">
    <property type="entry name" value="Forkhead box protein K2"/>
    <property type="match status" value="1"/>
</dbReference>
<dbReference type="InterPro" id="IPR030456">
    <property type="entry name" value="TF_fork_head_CS_2"/>
</dbReference>
<keyword evidence="21" id="KW-1185">Reference proteome</keyword>
<evidence type="ECO:0000256" key="7">
    <source>
        <dbReference type="ARBA" id="ARBA00022842"/>
    </source>
</evidence>
<evidence type="ECO:0000256" key="11">
    <source>
        <dbReference type="ARBA" id="ARBA00023163"/>
    </source>
</evidence>
<dbReference type="AlphaFoldDB" id="A0A9J8C0E4"/>
<keyword evidence="10" id="KW-0010">Activator</keyword>
<feature type="compositionally biased region" description="Polar residues" evidence="17">
    <location>
        <begin position="160"/>
        <end position="170"/>
    </location>
</feature>
<dbReference type="PANTHER" id="PTHR45881">
    <property type="entry name" value="CHECKPOINT SUPPRESSOR 1-LIKE, ISOFORM A-RELATED"/>
    <property type="match status" value="1"/>
</dbReference>
<reference evidence="20" key="2">
    <citation type="submission" date="2025-09" db="UniProtKB">
        <authorList>
            <consortium name="Ensembl"/>
        </authorList>
    </citation>
    <scope>IDENTIFICATION</scope>
</reference>
<comment type="similarity">
    <text evidence="13">Belongs to the FOXJ1 family.</text>
</comment>
<evidence type="ECO:0000256" key="16">
    <source>
        <dbReference type="PROSITE-ProRule" id="PRU00089"/>
    </source>
</evidence>
<feature type="region of interest" description="Disordered" evidence="17">
    <location>
        <begin position="315"/>
        <end position="368"/>
    </location>
</feature>
<dbReference type="GO" id="GO:0000978">
    <property type="term" value="F:RNA polymerase II cis-regulatory region sequence-specific DNA binding"/>
    <property type="evidence" value="ECO:0007669"/>
    <property type="project" value="TreeGrafter"/>
</dbReference>
<dbReference type="Gene3D" id="1.10.10.10">
    <property type="entry name" value="Winged helix-like DNA-binding domain superfamily/Winged helix DNA-binding domain"/>
    <property type="match status" value="1"/>
</dbReference>
<dbReference type="PANTHER" id="PTHR45881:SF3">
    <property type="entry name" value="FORKHEAD BOX PROTEIN K2"/>
    <property type="match status" value="1"/>
</dbReference>
<evidence type="ECO:0000256" key="3">
    <source>
        <dbReference type="ARBA" id="ARBA00022490"/>
    </source>
</evidence>
<dbReference type="GeneTree" id="ENSGT00940000155709"/>
<dbReference type="GO" id="GO:0046872">
    <property type="term" value="F:metal ion binding"/>
    <property type="evidence" value="ECO:0007669"/>
    <property type="project" value="UniProtKB-KW"/>
</dbReference>
<feature type="region of interest" description="Disordered" evidence="17">
    <location>
        <begin position="193"/>
        <end position="216"/>
    </location>
</feature>
<dbReference type="InterPro" id="IPR036390">
    <property type="entry name" value="WH_DNA-bd_sf"/>
</dbReference>
<evidence type="ECO:0000256" key="14">
    <source>
        <dbReference type="ARBA" id="ARBA00072763"/>
    </source>
</evidence>
<feature type="region of interest" description="Disordered" evidence="17">
    <location>
        <begin position="160"/>
        <end position="179"/>
    </location>
</feature>
<dbReference type="GO" id="GO:0003146">
    <property type="term" value="P:heart jogging"/>
    <property type="evidence" value="ECO:0007669"/>
    <property type="project" value="UniProtKB-ARBA"/>
</dbReference>
<dbReference type="InterPro" id="IPR001766">
    <property type="entry name" value="Fork_head_dom"/>
</dbReference>
<evidence type="ECO:0000313" key="20">
    <source>
        <dbReference type="Ensembl" id="ENSCCRP00000158830.1"/>
    </source>
</evidence>
<keyword evidence="6" id="KW-0970">Cilium biogenesis/degradation</keyword>
<dbReference type="PROSITE" id="PS50006">
    <property type="entry name" value="FHA_DOMAIN"/>
    <property type="match status" value="1"/>
</dbReference>
<sequence length="584" mass="63136">MAVSGVSGSVVARLEGREFEYLMKKRSVTIGRNSSQGSVDVSMGHSSFISRRHLEIFSAGEDGTGSGDFYLRCLGKNGVFVDGVFQRRGAPPLQLPRVCTLRFPSTTIKITFTALYSEKRERRNAPESPVKAVQAQISPLTINIPDNIAHLMSPLPSPTGTISAANSCPSSPRGAGLSSYRMGRGLTADLINENSQSENDREASGGDSPKDDSKPPYSYAQLIVQAITMAPDKQLTLNGIYTHITKNYPYYRTADKGWQNSIRHNLSLNRYFIKVPRSQEEPGKGSFWRIDPSSEGKLIEQAFRKRRPRGVPCFRTPLGPLSSRSAPASPNHTGALSAHSSGVQTPDSLSREGSPVPVDPEPTPASAPAVQPKLTVIQEACFAQNAAGSPLNTQPVLITVQRQLPQTMKPVTYALATPVSTATSQQPVMQTVRVVHQIPAGTALSAASTHGTEPVLAKAEPHENGEHQELRVLHLMMNIQPVDPREGVYFVIRLSGCTLPIAVIIVNAVHSDCLSESGAGACDHSQLCSSDVSVQPRTDRHCRGSAPAAREAHHSERDACGHCCPRIWQHRSGDQPQCCQVITL</sequence>
<evidence type="ECO:0000256" key="12">
    <source>
        <dbReference type="ARBA" id="ARBA00023242"/>
    </source>
</evidence>
<dbReference type="InterPro" id="IPR008984">
    <property type="entry name" value="SMAD_FHA_dom_sf"/>
</dbReference>
<keyword evidence="8" id="KW-0805">Transcription regulation</keyword>
<dbReference type="CDD" id="cd20055">
    <property type="entry name" value="FH_FOXK2"/>
    <property type="match status" value="1"/>
</dbReference>
<evidence type="ECO:0000256" key="4">
    <source>
        <dbReference type="ARBA" id="ARBA00022491"/>
    </source>
</evidence>
<name>A0A9J8C0E4_CYPCA</name>
<dbReference type="Pfam" id="PF00250">
    <property type="entry name" value="Forkhead"/>
    <property type="match status" value="1"/>
</dbReference>
<keyword evidence="9 16" id="KW-0238">DNA-binding</keyword>
<dbReference type="InterPro" id="IPR018122">
    <property type="entry name" value="TF_fork_head_CS_1"/>
</dbReference>
<evidence type="ECO:0000256" key="6">
    <source>
        <dbReference type="ARBA" id="ARBA00022794"/>
    </source>
</evidence>
<keyword evidence="3" id="KW-0963">Cytoplasm</keyword>
<dbReference type="GO" id="GO:0045893">
    <property type="term" value="P:positive regulation of DNA-templated transcription"/>
    <property type="evidence" value="ECO:0007669"/>
    <property type="project" value="UniProtKB-ARBA"/>
</dbReference>
<dbReference type="InterPro" id="IPR000253">
    <property type="entry name" value="FHA_dom"/>
</dbReference>
<dbReference type="PROSITE" id="PS00657">
    <property type="entry name" value="FORK_HEAD_1"/>
    <property type="match status" value="1"/>
</dbReference>
<dbReference type="SMART" id="SM00240">
    <property type="entry name" value="FHA"/>
    <property type="match status" value="1"/>
</dbReference>
<dbReference type="GO" id="GO:0045892">
    <property type="term" value="P:negative regulation of DNA-templated transcription"/>
    <property type="evidence" value="ECO:0007669"/>
    <property type="project" value="UniProtKB-ARBA"/>
</dbReference>
<keyword evidence="11" id="KW-0804">Transcription</keyword>
<evidence type="ECO:0000256" key="5">
    <source>
        <dbReference type="ARBA" id="ARBA00022723"/>
    </source>
</evidence>
<dbReference type="Gene3D" id="2.60.200.20">
    <property type="match status" value="1"/>
</dbReference>
<evidence type="ECO:0000256" key="2">
    <source>
        <dbReference type="ARBA" id="ARBA00004496"/>
    </source>
</evidence>
<accession>A0A9J8C0E4</accession>
<evidence type="ECO:0000256" key="9">
    <source>
        <dbReference type="ARBA" id="ARBA00023125"/>
    </source>
</evidence>
<dbReference type="GO" id="GO:0000981">
    <property type="term" value="F:DNA-binding transcription factor activity, RNA polymerase II-specific"/>
    <property type="evidence" value="ECO:0007669"/>
    <property type="project" value="TreeGrafter"/>
</dbReference>
<dbReference type="FunFam" id="2.60.200.20:FF:000025">
    <property type="entry name" value="Forkhead box protein K2"/>
    <property type="match status" value="1"/>
</dbReference>
<dbReference type="PRINTS" id="PR00053">
    <property type="entry name" value="FORKHEAD"/>
</dbReference>
<dbReference type="InterPro" id="IPR047398">
    <property type="entry name" value="FHA_FOXK2"/>
</dbReference>
<evidence type="ECO:0000256" key="15">
    <source>
        <dbReference type="ARBA" id="ARBA00082763"/>
    </source>
</evidence>
<feature type="compositionally biased region" description="Basic and acidic residues" evidence="17">
    <location>
        <begin position="198"/>
        <end position="214"/>
    </location>
</feature>
<dbReference type="Proteomes" id="UP001108240">
    <property type="component" value="Unplaced"/>
</dbReference>
<evidence type="ECO:0000256" key="17">
    <source>
        <dbReference type="SAM" id="MobiDB-lite"/>
    </source>
</evidence>
<feature type="compositionally biased region" description="Polar residues" evidence="17">
    <location>
        <begin position="322"/>
        <end position="348"/>
    </location>
</feature>
<organism evidence="20 21">
    <name type="scientific">Cyprinus carpio carpio</name>
    <dbReference type="NCBI Taxonomy" id="630221"/>
    <lineage>
        <taxon>Eukaryota</taxon>
        <taxon>Metazoa</taxon>
        <taxon>Chordata</taxon>
        <taxon>Craniata</taxon>
        <taxon>Vertebrata</taxon>
        <taxon>Euteleostomi</taxon>
        <taxon>Actinopterygii</taxon>
        <taxon>Neopterygii</taxon>
        <taxon>Teleostei</taxon>
        <taxon>Ostariophysi</taxon>
        <taxon>Cypriniformes</taxon>
        <taxon>Cyprinidae</taxon>
        <taxon>Cyprininae</taxon>
        <taxon>Cyprinus</taxon>
    </lineage>
</organism>
<evidence type="ECO:0000259" key="18">
    <source>
        <dbReference type="PROSITE" id="PS50006"/>
    </source>
</evidence>
<proteinExistence type="inferred from homology"/>
<dbReference type="SUPFAM" id="SSF46785">
    <property type="entry name" value="Winged helix' DNA-binding domain"/>
    <property type="match status" value="1"/>
</dbReference>
<protein>
    <recommendedName>
        <fullName evidence="14">Forkhead box protein K2</fullName>
    </recommendedName>
    <alternativeName>
        <fullName evidence="15">Interleukin enhancer-binding factor 1</fullName>
    </alternativeName>
</protein>
<evidence type="ECO:0000313" key="21">
    <source>
        <dbReference type="Proteomes" id="UP001108240"/>
    </source>
</evidence>